<dbReference type="PATRIC" id="fig|1288298.3.peg.3032"/>
<comment type="caution">
    <text evidence="1">The sequence shown here is derived from an EMBL/GenBank/DDBJ whole genome shotgun (WGS) entry which is preliminary data.</text>
</comment>
<dbReference type="AlphaFoldDB" id="A0A0A0HG33"/>
<dbReference type="RefSeq" id="WP_037268629.1">
    <property type="nucleotide sequence ID" value="NZ_KN293975.1"/>
</dbReference>
<sequence>MTQDKANVEELAAMVRDKSQELLSRARTLRVRIETQEDEPSEFSIQMVRASLQAVEFWLDQLEKAAVK</sequence>
<organism evidence="1 2">
    <name type="scientific">Roseovarius mucosus DSM 17069</name>
    <dbReference type="NCBI Taxonomy" id="1288298"/>
    <lineage>
        <taxon>Bacteria</taxon>
        <taxon>Pseudomonadati</taxon>
        <taxon>Pseudomonadota</taxon>
        <taxon>Alphaproteobacteria</taxon>
        <taxon>Rhodobacterales</taxon>
        <taxon>Roseobacteraceae</taxon>
        <taxon>Roseovarius</taxon>
    </lineage>
</organism>
<reference evidence="1 2" key="1">
    <citation type="submission" date="2013-01" db="EMBL/GenBank/DDBJ databases">
        <authorList>
            <person name="Fiebig A."/>
            <person name="Goeker M."/>
            <person name="Klenk H.-P.P."/>
        </authorList>
    </citation>
    <scope>NUCLEOTIDE SEQUENCE [LARGE SCALE GENOMIC DNA]</scope>
    <source>
        <strain evidence="1 2">DSM 17069</strain>
    </source>
</reference>
<dbReference type="HOGENOM" id="CLU_2791374_0_0_5"/>
<dbReference type="EMBL" id="AONH01000016">
    <property type="protein sequence ID" value="KGM86727.1"/>
    <property type="molecule type" value="Genomic_DNA"/>
</dbReference>
<protein>
    <submittedName>
        <fullName evidence="1">Uncharacterized protein</fullName>
    </submittedName>
</protein>
<evidence type="ECO:0000313" key="1">
    <source>
        <dbReference type="EMBL" id="KGM86727.1"/>
    </source>
</evidence>
<evidence type="ECO:0000313" key="2">
    <source>
        <dbReference type="Proteomes" id="UP000030021"/>
    </source>
</evidence>
<name>A0A0A0HG33_9RHOB</name>
<proteinExistence type="predicted"/>
<accession>A0A0A0HG33</accession>
<dbReference type="Proteomes" id="UP000030021">
    <property type="component" value="Unassembled WGS sequence"/>
</dbReference>
<gene>
    <name evidence="1" type="ORF">rosmuc_03020</name>
</gene>